<evidence type="ECO:0000256" key="2">
    <source>
        <dbReference type="PROSITE-ProRule" id="PRU00703"/>
    </source>
</evidence>
<evidence type="ECO:0000256" key="1">
    <source>
        <dbReference type="ARBA" id="ARBA00023122"/>
    </source>
</evidence>
<dbReference type="Proteomes" id="UP001370348">
    <property type="component" value="Chromosome"/>
</dbReference>
<dbReference type="PANTHER" id="PTHR43080:SF2">
    <property type="entry name" value="CBS DOMAIN-CONTAINING PROTEIN"/>
    <property type="match status" value="1"/>
</dbReference>
<gene>
    <name evidence="4" type="ORF">LZC94_34195</name>
</gene>
<dbReference type="InterPro" id="IPR051257">
    <property type="entry name" value="Diverse_CBS-Domain"/>
</dbReference>
<evidence type="ECO:0000313" key="5">
    <source>
        <dbReference type="Proteomes" id="UP001370348"/>
    </source>
</evidence>
<dbReference type="RefSeq" id="WP_394822512.1">
    <property type="nucleotide sequence ID" value="NZ_CP089984.1"/>
</dbReference>
<organism evidence="4 5">
    <name type="scientific">Pendulispora albinea</name>
    <dbReference type="NCBI Taxonomy" id="2741071"/>
    <lineage>
        <taxon>Bacteria</taxon>
        <taxon>Pseudomonadati</taxon>
        <taxon>Myxococcota</taxon>
        <taxon>Myxococcia</taxon>
        <taxon>Myxococcales</taxon>
        <taxon>Sorangiineae</taxon>
        <taxon>Pendulisporaceae</taxon>
        <taxon>Pendulispora</taxon>
    </lineage>
</organism>
<feature type="domain" description="CBS" evidence="3">
    <location>
        <begin position="8"/>
        <end position="64"/>
    </location>
</feature>
<reference evidence="4 5" key="1">
    <citation type="submission" date="2021-12" db="EMBL/GenBank/DDBJ databases">
        <title>Discovery of the Pendulisporaceae a myxobacterial family with distinct sporulation behavior and unique specialized metabolism.</title>
        <authorList>
            <person name="Garcia R."/>
            <person name="Popoff A."/>
            <person name="Bader C.D."/>
            <person name="Loehr J."/>
            <person name="Walesch S."/>
            <person name="Walt C."/>
            <person name="Boldt J."/>
            <person name="Bunk B."/>
            <person name="Haeckl F.J.F.P.J."/>
            <person name="Gunesch A.P."/>
            <person name="Birkelbach J."/>
            <person name="Nuebel U."/>
            <person name="Pietschmann T."/>
            <person name="Bach T."/>
            <person name="Mueller R."/>
        </authorList>
    </citation>
    <scope>NUCLEOTIDE SEQUENCE [LARGE SCALE GENOMIC DNA]</scope>
    <source>
        <strain evidence="4 5">MSr11954</strain>
    </source>
</reference>
<dbReference type="Pfam" id="PF00571">
    <property type="entry name" value="CBS"/>
    <property type="match status" value="2"/>
</dbReference>
<dbReference type="PANTHER" id="PTHR43080">
    <property type="entry name" value="CBS DOMAIN-CONTAINING PROTEIN CBSX3, MITOCHONDRIAL"/>
    <property type="match status" value="1"/>
</dbReference>
<dbReference type="InterPro" id="IPR046342">
    <property type="entry name" value="CBS_dom_sf"/>
</dbReference>
<evidence type="ECO:0000259" key="3">
    <source>
        <dbReference type="PROSITE" id="PS51371"/>
    </source>
</evidence>
<keyword evidence="1 2" id="KW-0129">CBS domain</keyword>
<proteinExistence type="predicted"/>
<evidence type="ECO:0000313" key="4">
    <source>
        <dbReference type="EMBL" id="WXB12892.1"/>
    </source>
</evidence>
<feature type="domain" description="CBS" evidence="3">
    <location>
        <begin position="74"/>
        <end position="130"/>
    </location>
</feature>
<sequence>MKKCSELMKTDVECCDGGALVEAVAEQMRSKNIGFVPVCDEKGVVIGTLTDRDLAIRVLAEHRSPAQTKAKDVMSTDVVSCKADDELLKAEELMSKHKKSRIVCVDDRKRPVGVISLSDLAQQETGGKASAILRSVSQREARA</sequence>
<dbReference type="Gene3D" id="3.10.580.10">
    <property type="entry name" value="CBS-domain"/>
    <property type="match status" value="1"/>
</dbReference>
<dbReference type="SUPFAM" id="SSF54631">
    <property type="entry name" value="CBS-domain pair"/>
    <property type="match status" value="1"/>
</dbReference>
<accession>A0ABZ2LPR3</accession>
<dbReference type="InterPro" id="IPR000644">
    <property type="entry name" value="CBS_dom"/>
</dbReference>
<dbReference type="CDD" id="cd04622">
    <property type="entry name" value="CBS_pair_HRP1_like"/>
    <property type="match status" value="1"/>
</dbReference>
<name>A0ABZ2LPR3_9BACT</name>
<dbReference type="PROSITE" id="PS51371">
    <property type="entry name" value="CBS"/>
    <property type="match status" value="2"/>
</dbReference>
<dbReference type="EMBL" id="CP089984">
    <property type="protein sequence ID" value="WXB12892.1"/>
    <property type="molecule type" value="Genomic_DNA"/>
</dbReference>
<keyword evidence="5" id="KW-1185">Reference proteome</keyword>
<protein>
    <submittedName>
        <fullName evidence="4">CBS domain-containing protein</fullName>
    </submittedName>
</protein>
<dbReference type="SMART" id="SM00116">
    <property type="entry name" value="CBS"/>
    <property type="match status" value="2"/>
</dbReference>